<proteinExistence type="predicted"/>
<feature type="compositionally biased region" description="Low complexity" evidence="1">
    <location>
        <begin position="63"/>
        <end position="80"/>
    </location>
</feature>
<feature type="compositionally biased region" description="Basic and acidic residues" evidence="1">
    <location>
        <begin position="46"/>
        <end position="59"/>
    </location>
</feature>
<feature type="non-terminal residue" evidence="2">
    <location>
        <position position="181"/>
    </location>
</feature>
<gene>
    <name evidence="2" type="ORF">g.68363</name>
</gene>
<protein>
    <submittedName>
        <fullName evidence="2">Uncharacterized protein</fullName>
    </submittedName>
</protein>
<organism evidence="2">
    <name type="scientific">Anthurium amnicola</name>
    <dbReference type="NCBI Taxonomy" id="1678845"/>
    <lineage>
        <taxon>Eukaryota</taxon>
        <taxon>Viridiplantae</taxon>
        <taxon>Streptophyta</taxon>
        <taxon>Embryophyta</taxon>
        <taxon>Tracheophyta</taxon>
        <taxon>Spermatophyta</taxon>
        <taxon>Magnoliopsida</taxon>
        <taxon>Liliopsida</taxon>
        <taxon>Araceae</taxon>
        <taxon>Pothoideae</taxon>
        <taxon>Potheae</taxon>
        <taxon>Anthurium</taxon>
    </lineage>
</organism>
<evidence type="ECO:0000313" key="2">
    <source>
        <dbReference type="EMBL" id="JAT47868.1"/>
    </source>
</evidence>
<dbReference type="AlphaFoldDB" id="A0A1D1XZP2"/>
<accession>A0A1D1XZP2</accession>
<dbReference type="EMBL" id="GDJX01020068">
    <property type="protein sequence ID" value="JAT47868.1"/>
    <property type="molecule type" value="Transcribed_RNA"/>
</dbReference>
<feature type="non-terminal residue" evidence="2">
    <location>
        <position position="1"/>
    </location>
</feature>
<feature type="region of interest" description="Disordered" evidence="1">
    <location>
        <begin position="44"/>
        <end position="87"/>
    </location>
</feature>
<feature type="region of interest" description="Disordered" evidence="1">
    <location>
        <begin position="16"/>
        <end position="35"/>
    </location>
</feature>
<sequence length="181" mass="19742">AHARALAALLSLPGRRLTFPTSPRRPTSLHPPRRSLRRKIRVITPPHHDQDLAYHERPLPSRSSTTMAAATTTATSTSAAPVADDDEDEDCFFESLDRVPSSVSFDLRGLASSPSDSDADDARTSFASAVAPPLGSGRYSFASSLSAFSSSADDRDRSVDEDYGMWIAEPLSVEERRRRLL</sequence>
<evidence type="ECO:0000256" key="1">
    <source>
        <dbReference type="SAM" id="MobiDB-lite"/>
    </source>
</evidence>
<reference evidence="2" key="1">
    <citation type="submission" date="2015-07" db="EMBL/GenBank/DDBJ databases">
        <title>Transcriptome Assembly of Anthurium amnicola.</title>
        <authorList>
            <person name="Suzuki J."/>
        </authorList>
    </citation>
    <scope>NUCLEOTIDE SEQUENCE</scope>
</reference>
<name>A0A1D1XZP2_9ARAE</name>